<keyword evidence="2" id="KW-1185">Reference proteome</keyword>
<name>A0A9Q0DNN7_9TELE</name>
<evidence type="ECO:0000313" key="1">
    <source>
        <dbReference type="EMBL" id="KAJ3591592.1"/>
    </source>
</evidence>
<reference evidence="1" key="1">
    <citation type="submission" date="2022-07" db="EMBL/GenBank/DDBJ databases">
        <title>Chromosome-level genome of Muraenolepis orangiensis.</title>
        <authorList>
            <person name="Kim J."/>
        </authorList>
    </citation>
    <scope>NUCLEOTIDE SEQUENCE</scope>
    <source>
        <strain evidence="1">KU_S4_2022</strain>
        <tissue evidence="1">Muscle</tissue>
    </source>
</reference>
<dbReference type="OrthoDB" id="10038899at2759"/>
<evidence type="ECO:0000313" key="2">
    <source>
        <dbReference type="Proteomes" id="UP001148018"/>
    </source>
</evidence>
<proteinExistence type="predicted"/>
<dbReference type="AlphaFoldDB" id="A0A9Q0DNN7"/>
<organism evidence="1 2">
    <name type="scientific">Muraenolepis orangiensis</name>
    <name type="common">Patagonian moray cod</name>
    <dbReference type="NCBI Taxonomy" id="630683"/>
    <lineage>
        <taxon>Eukaryota</taxon>
        <taxon>Metazoa</taxon>
        <taxon>Chordata</taxon>
        <taxon>Craniata</taxon>
        <taxon>Vertebrata</taxon>
        <taxon>Euteleostomi</taxon>
        <taxon>Actinopterygii</taxon>
        <taxon>Neopterygii</taxon>
        <taxon>Teleostei</taxon>
        <taxon>Neoteleostei</taxon>
        <taxon>Acanthomorphata</taxon>
        <taxon>Zeiogadaria</taxon>
        <taxon>Gadariae</taxon>
        <taxon>Gadiformes</taxon>
        <taxon>Muraenolepidoidei</taxon>
        <taxon>Muraenolepididae</taxon>
        <taxon>Muraenolepis</taxon>
    </lineage>
</organism>
<dbReference type="Proteomes" id="UP001148018">
    <property type="component" value="Unassembled WGS sequence"/>
</dbReference>
<protein>
    <submittedName>
        <fullName evidence="1">Uncharacterized protein</fullName>
    </submittedName>
</protein>
<dbReference type="EMBL" id="JANIIK010000113">
    <property type="protein sequence ID" value="KAJ3591592.1"/>
    <property type="molecule type" value="Genomic_DNA"/>
</dbReference>
<comment type="caution">
    <text evidence="1">The sequence shown here is derived from an EMBL/GenBank/DDBJ whole genome shotgun (WGS) entry which is preliminary data.</text>
</comment>
<sequence>MYRRGRLWCYGTLVLIKAGPFELPSVGNSQRGSAFGFHERLNPLDMFQWKYRVISIMNKEVSIQIKLPNGSYEQGVGYDICCRFYRKCTVGANVKTPYLRQEYQTHEWQAIGRIAVKGWLAAEYFPIHLPLPFLEEALYGVTYSSIR</sequence>
<accession>A0A9Q0DNN7</accession>
<gene>
    <name evidence="1" type="ORF">NHX12_006725</name>
</gene>